<dbReference type="InterPro" id="IPR050796">
    <property type="entry name" value="SCF_F-box_component"/>
</dbReference>
<dbReference type="SUPFAM" id="SSF50965">
    <property type="entry name" value="Galactose oxidase, central domain"/>
    <property type="match status" value="1"/>
</dbReference>
<dbReference type="Proteomes" id="UP000790787">
    <property type="component" value="Chromosome 14"/>
</dbReference>
<proteinExistence type="predicted"/>
<dbReference type="InterPro" id="IPR011043">
    <property type="entry name" value="Gal_Oxase/kelch_b-propeller"/>
</dbReference>
<accession>A0A1S4CUM4</accession>
<dbReference type="OMA" id="STARMYS"/>
<dbReference type="RefSeq" id="XP_016504932.1">
    <property type="nucleotide sequence ID" value="XM_016649446.2"/>
</dbReference>
<protein>
    <submittedName>
        <fullName evidence="3">F-box/kelch-repeat protein At3g06240-like</fullName>
    </submittedName>
</protein>
<name>A0A1S4CUM4_TOBAC</name>
<dbReference type="Pfam" id="PF07734">
    <property type="entry name" value="FBA_1"/>
    <property type="match status" value="1"/>
</dbReference>
<dbReference type="PANTHER" id="PTHR31672:SF13">
    <property type="entry name" value="F-BOX PROTEIN CPR30-LIKE"/>
    <property type="match status" value="1"/>
</dbReference>
<dbReference type="GeneID" id="107822869"/>
<dbReference type="NCBIfam" id="TIGR01640">
    <property type="entry name" value="F_box_assoc_1"/>
    <property type="match status" value="1"/>
</dbReference>
<dbReference type="AlphaFoldDB" id="A0A1S4CUM4"/>
<dbReference type="OrthoDB" id="1702120at2759"/>
<keyword evidence="2" id="KW-1185">Reference proteome</keyword>
<dbReference type="InterPro" id="IPR017451">
    <property type="entry name" value="F-box-assoc_interact_dom"/>
</dbReference>
<organism evidence="2 3">
    <name type="scientific">Nicotiana tabacum</name>
    <name type="common">Common tobacco</name>
    <dbReference type="NCBI Taxonomy" id="4097"/>
    <lineage>
        <taxon>Eukaryota</taxon>
        <taxon>Viridiplantae</taxon>
        <taxon>Streptophyta</taxon>
        <taxon>Embryophyta</taxon>
        <taxon>Tracheophyta</taxon>
        <taxon>Spermatophyta</taxon>
        <taxon>Magnoliopsida</taxon>
        <taxon>eudicotyledons</taxon>
        <taxon>Gunneridae</taxon>
        <taxon>Pentapetalae</taxon>
        <taxon>asterids</taxon>
        <taxon>lamiids</taxon>
        <taxon>Solanales</taxon>
        <taxon>Solanaceae</taxon>
        <taxon>Nicotianoideae</taxon>
        <taxon>Nicotianeae</taxon>
        <taxon>Nicotiana</taxon>
    </lineage>
</organism>
<evidence type="ECO:0000313" key="3">
    <source>
        <dbReference type="RefSeq" id="XP_016504932.1"/>
    </source>
</evidence>
<dbReference type="InterPro" id="IPR006527">
    <property type="entry name" value="F-box-assoc_dom_typ1"/>
</dbReference>
<dbReference type="PANTHER" id="PTHR31672">
    <property type="entry name" value="BNACNNG10540D PROTEIN"/>
    <property type="match status" value="1"/>
</dbReference>
<dbReference type="PaxDb" id="4097-A0A1S4CUM4"/>
<gene>
    <name evidence="3" type="primary">LOC107822869</name>
</gene>
<sequence>MRKSQTTWCVGSANGLICLNIGLVCIPFDKTSPNNLCIWNPSIRKSKKLPGSEVTLRRDCNSFSGYGFGFDELHDDYKVVFILNTFSDFPSYDTKIRIYSLKTDSWRTVDNFQDGFMVNSSGIFVKGKLYWTSLASVHELNGYSRCNIMCFDLSNETWGMVEQPNYGEGKWRSQKI</sequence>
<evidence type="ECO:0000313" key="2">
    <source>
        <dbReference type="Proteomes" id="UP000790787"/>
    </source>
</evidence>
<reference evidence="2" key="1">
    <citation type="journal article" date="2014" name="Nat. Commun.">
        <title>The tobacco genome sequence and its comparison with those of tomato and potato.</title>
        <authorList>
            <person name="Sierro N."/>
            <person name="Battey J.N."/>
            <person name="Ouadi S."/>
            <person name="Bakaher N."/>
            <person name="Bovet L."/>
            <person name="Willig A."/>
            <person name="Goepfert S."/>
            <person name="Peitsch M.C."/>
            <person name="Ivanov N.V."/>
        </authorList>
    </citation>
    <scope>NUCLEOTIDE SEQUENCE [LARGE SCALE GENOMIC DNA]</scope>
</reference>
<dbReference type="RefSeq" id="XP_016504932.1">
    <property type="nucleotide sequence ID" value="XM_016649446.1"/>
</dbReference>
<dbReference type="KEGG" id="nta:107822869"/>
<reference evidence="3" key="2">
    <citation type="submission" date="2025-08" db="UniProtKB">
        <authorList>
            <consortium name="RefSeq"/>
        </authorList>
    </citation>
    <scope>IDENTIFICATION</scope>
    <source>
        <tissue evidence="3">Leaf</tissue>
    </source>
</reference>
<evidence type="ECO:0000259" key="1">
    <source>
        <dbReference type="Pfam" id="PF07734"/>
    </source>
</evidence>
<feature type="domain" description="F-box associated beta-propeller type 1" evidence="1">
    <location>
        <begin position="23"/>
        <end position="162"/>
    </location>
</feature>